<evidence type="ECO:0000313" key="3">
    <source>
        <dbReference type="EMBL" id="KAF9062158.1"/>
    </source>
</evidence>
<dbReference type="EMBL" id="JADNRY010000180">
    <property type="protein sequence ID" value="KAF9062158.1"/>
    <property type="molecule type" value="Genomic_DNA"/>
</dbReference>
<dbReference type="Proteomes" id="UP000772434">
    <property type="component" value="Unassembled WGS sequence"/>
</dbReference>
<proteinExistence type="predicted"/>
<dbReference type="AlphaFoldDB" id="A0A9P5PEY1"/>
<dbReference type="SUPFAM" id="SSF51322">
    <property type="entry name" value="Cyanovirin-N"/>
    <property type="match status" value="1"/>
</dbReference>
<dbReference type="Pfam" id="PF08881">
    <property type="entry name" value="CVNH"/>
    <property type="match status" value="1"/>
</dbReference>
<dbReference type="InterPro" id="IPR011058">
    <property type="entry name" value="Cyanovirin-N"/>
</dbReference>
<sequence>MSSTRALVHKCKGYRREEITLTPDAFRNTVVVYREPSLNERCVLCGRVVTMDERPFPLTISDVRIILSNVVVKYRNASGQVVPLTMNLDTCIGAANGKFQWGGTRGVSSAKNITLVNGSVLSGNLMHNGQMKLAQINLATNIEVRNGRLVYISDEPAHFQAREPSPPPSPPNTLPPLSDSRAPSPPNTPPPLSNSLL</sequence>
<comment type="caution">
    <text evidence="3">The sequence shown here is derived from an EMBL/GenBank/DDBJ whole genome shotgun (WGS) entry which is preliminary data.</text>
</comment>
<evidence type="ECO:0000256" key="1">
    <source>
        <dbReference type="SAM" id="MobiDB-lite"/>
    </source>
</evidence>
<dbReference type="InterPro" id="IPR036673">
    <property type="entry name" value="Cyanovirin-N_sf"/>
</dbReference>
<accession>A0A9P5PEY1</accession>
<feature type="compositionally biased region" description="Pro residues" evidence="1">
    <location>
        <begin position="164"/>
        <end position="174"/>
    </location>
</feature>
<dbReference type="SMART" id="SM01111">
    <property type="entry name" value="CVNH"/>
    <property type="match status" value="1"/>
</dbReference>
<feature type="region of interest" description="Disordered" evidence="1">
    <location>
        <begin position="158"/>
        <end position="197"/>
    </location>
</feature>
<feature type="compositionally biased region" description="Pro residues" evidence="1">
    <location>
        <begin position="183"/>
        <end position="197"/>
    </location>
</feature>
<protein>
    <recommendedName>
        <fullName evidence="2">Cyanovirin-N domain-containing protein</fullName>
    </recommendedName>
</protein>
<evidence type="ECO:0000313" key="4">
    <source>
        <dbReference type="Proteomes" id="UP000772434"/>
    </source>
</evidence>
<feature type="domain" description="Cyanovirin-N" evidence="2">
    <location>
        <begin position="55"/>
        <end position="151"/>
    </location>
</feature>
<reference evidence="3" key="1">
    <citation type="submission" date="2020-11" db="EMBL/GenBank/DDBJ databases">
        <authorList>
            <consortium name="DOE Joint Genome Institute"/>
            <person name="Ahrendt S."/>
            <person name="Riley R."/>
            <person name="Andreopoulos W."/>
            <person name="Labutti K."/>
            <person name="Pangilinan J."/>
            <person name="Ruiz-Duenas F.J."/>
            <person name="Barrasa J.M."/>
            <person name="Sanchez-Garcia M."/>
            <person name="Camarero S."/>
            <person name="Miyauchi S."/>
            <person name="Serrano A."/>
            <person name="Linde D."/>
            <person name="Babiker R."/>
            <person name="Drula E."/>
            <person name="Ayuso-Fernandez I."/>
            <person name="Pacheco R."/>
            <person name="Padilla G."/>
            <person name="Ferreira P."/>
            <person name="Barriuso J."/>
            <person name="Kellner H."/>
            <person name="Castanera R."/>
            <person name="Alfaro M."/>
            <person name="Ramirez L."/>
            <person name="Pisabarro A.G."/>
            <person name="Kuo A."/>
            <person name="Tritt A."/>
            <person name="Lipzen A."/>
            <person name="He G."/>
            <person name="Yan M."/>
            <person name="Ng V."/>
            <person name="Cullen D."/>
            <person name="Martin F."/>
            <person name="Rosso M.-N."/>
            <person name="Henrissat B."/>
            <person name="Hibbett D."/>
            <person name="Martinez A.T."/>
            <person name="Grigoriev I.V."/>
        </authorList>
    </citation>
    <scope>NUCLEOTIDE SEQUENCE</scope>
    <source>
        <strain evidence="3">AH 40177</strain>
    </source>
</reference>
<dbReference type="Gene3D" id="2.30.60.10">
    <property type="entry name" value="Cyanovirin-N"/>
    <property type="match status" value="1"/>
</dbReference>
<keyword evidence="4" id="KW-1185">Reference proteome</keyword>
<evidence type="ECO:0000259" key="2">
    <source>
        <dbReference type="SMART" id="SM01111"/>
    </source>
</evidence>
<dbReference type="OrthoDB" id="2441380at2759"/>
<gene>
    <name evidence="3" type="ORF">BDP27DRAFT_303566</name>
</gene>
<name>A0A9P5PEY1_9AGAR</name>
<organism evidence="3 4">
    <name type="scientific">Rhodocollybia butyracea</name>
    <dbReference type="NCBI Taxonomy" id="206335"/>
    <lineage>
        <taxon>Eukaryota</taxon>
        <taxon>Fungi</taxon>
        <taxon>Dikarya</taxon>
        <taxon>Basidiomycota</taxon>
        <taxon>Agaricomycotina</taxon>
        <taxon>Agaricomycetes</taxon>
        <taxon>Agaricomycetidae</taxon>
        <taxon>Agaricales</taxon>
        <taxon>Marasmiineae</taxon>
        <taxon>Omphalotaceae</taxon>
        <taxon>Rhodocollybia</taxon>
    </lineage>
</organism>